<dbReference type="PANTHER" id="PTHR21039:SF0">
    <property type="entry name" value="HISTIDINOL-PHOSPHATASE"/>
    <property type="match status" value="1"/>
</dbReference>
<evidence type="ECO:0000256" key="5">
    <source>
        <dbReference type="ARBA" id="ARBA00022801"/>
    </source>
</evidence>
<comment type="catalytic activity">
    <reaction evidence="7">
        <text>L-histidinol phosphate + H2O = L-histidinol + phosphate</text>
        <dbReference type="Rhea" id="RHEA:14465"/>
        <dbReference type="ChEBI" id="CHEBI:15377"/>
        <dbReference type="ChEBI" id="CHEBI:43474"/>
        <dbReference type="ChEBI" id="CHEBI:57699"/>
        <dbReference type="ChEBI" id="CHEBI:57980"/>
        <dbReference type="EC" id="3.1.3.15"/>
    </reaction>
</comment>
<accession>A0A381P2A7</accession>
<dbReference type="AlphaFoldDB" id="A0A381P2A7"/>
<reference evidence="9" key="1">
    <citation type="submission" date="2018-05" db="EMBL/GenBank/DDBJ databases">
        <authorList>
            <person name="Lanie J.A."/>
            <person name="Ng W.-L."/>
            <person name="Kazmierczak K.M."/>
            <person name="Andrzejewski T.M."/>
            <person name="Davidsen T.M."/>
            <person name="Wayne K.J."/>
            <person name="Tettelin H."/>
            <person name="Glass J.I."/>
            <person name="Rusch D."/>
            <person name="Podicherti R."/>
            <person name="Tsui H.-C.T."/>
            <person name="Winkler M.E."/>
        </authorList>
    </citation>
    <scope>NUCLEOTIDE SEQUENCE</scope>
</reference>
<keyword evidence="6" id="KW-0368">Histidine biosynthesis</keyword>
<dbReference type="EC" id="3.1.3.15" evidence="3"/>
<proteinExistence type="inferred from homology"/>
<keyword evidence="5" id="KW-0378">Hydrolase</keyword>
<evidence type="ECO:0000313" key="9">
    <source>
        <dbReference type="EMBL" id="SUZ60654.1"/>
    </source>
</evidence>
<dbReference type="InterPro" id="IPR010140">
    <property type="entry name" value="Histidinol_P_phosphatase_HisJ"/>
</dbReference>
<dbReference type="Pfam" id="PF02811">
    <property type="entry name" value="PHP"/>
    <property type="match status" value="1"/>
</dbReference>
<protein>
    <recommendedName>
        <fullName evidence="3">histidinol-phosphatase</fullName>
        <ecNumber evidence="3">3.1.3.15</ecNumber>
    </recommendedName>
</protein>
<dbReference type="SUPFAM" id="SSF89550">
    <property type="entry name" value="PHP domain-like"/>
    <property type="match status" value="1"/>
</dbReference>
<sequence>MIEDSDHKHNFHTHTFRCKHAKGDVDDYCRRALELGMETLGFSDHTALPDDRWLVARMPYTDLDNYVEAIDRGRINFPNLTVLKGMECEYVPEFKAFYTEELLGEYGFEFLVGASHFFLDDGEWIGTYGGTTDASSLRAYADYTVDMMRSGLFDFIAHPDLFGNCYATWDADTAACSRDILEAARDLDVGMEINALGMRKQARQKVEDPFPLYPWRPFWELAAEVDAPVIVNSDAHRPEDLQGLAGQAHALRQELKLREMDIEALCARGN</sequence>
<dbReference type="GO" id="GO:0005737">
    <property type="term" value="C:cytoplasm"/>
    <property type="evidence" value="ECO:0007669"/>
    <property type="project" value="TreeGrafter"/>
</dbReference>
<evidence type="ECO:0000256" key="4">
    <source>
        <dbReference type="ARBA" id="ARBA00022605"/>
    </source>
</evidence>
<evidence type="ECO:0000256" key="1">
    <source>
        <dbReference type="ARBA" id="ARBA00004970"/>
    </source>
</evidence>
<dbReference type="GO" id="GO:0000105">
    <property type="term" value="P:L-histidine biosynthetic process"/>
    <property type="evidence" value="ECO:0007669"/>
    <property type="project" value="UniProtKB-UniPathway"/>
</dbReference>
<gene>
    <name evidence="9" type="ORF">METZ01_LOCUS13508</name>
</gene>
<dbReference type="InterPro" id="IPR004013">
    <property type="entry name" value="PHP_dom"/>
</dbReference>
<dbReference type="GO" id="GO:0004401">
    <property type="term" value="F:histidinol-phosphatase activity"/>
    <property type="evidence" value="ECO:0007669"/>
    <property type="project" value="UniProtKB-EC"/>
</dbReference>
<organism evidence="9">
    <name type="scientific">marine metagenome</name>
    <dbReference type="NCBI Taxonomy" id="408172"/>
    <lineage>
        <taxon>unclassified sequences</taxon>
        <taxon>metagenomes</taxon>
        <taxon>ecological metagenomes</taxon>
    </lineage>
</organism>
<dbReference type="Gene3D" id="3.20.20.140">
    <property type="entry name" value="Metal-dependent hydrolases"/>
    <property type="match status" value="1"/>
</dbReference>
<keyword evidence="4" id="KW-0028">Amino-acid biosynthesis</keyword>
<comment type="pathway">
    <text evidence="1">Amino-acid biosynthesis; L-histidine biosynthesis; L-histidine from 5-phospho-alpha-D-ribose 1-diphosphate: step 8/9.</text>
</comment>
<evidence type="ECO:0000256" key="7">
    <source>
        <dbReference type="ARBA" id="ARBA00049158"/>
    </source>
</evidence>
<dbReference type="CDD" id="cd12110">
    <property type="entry name" value="PHP_HisPPase_Hisj_like"/>
    <property type="match status" value="1"/>
</dbReference>
<comment type="similarity">
    <text evidence="2">Belongs to the PHP hydrolase family. HisK subfamily.</text>
</comment>
<feature type="domain" description="PHP" evidence="8">
    <location>
        <begin position="11"/>
        <end position="194"/>
    </location>
</feature>
<dbReference type="InterPro" id="IPR016195">
    <property type="entry name" value="Pol/histidinol_Pase-like"/>
</dbReference>
<evidence type="ECO:0000256" key="2">
    <source>
        <dbReference type="ARBA" id="ARBA00009152"/>
    </source>
</evidence>
<evidence type="ECO:0000256" key="3">
    <source>
        <dbReference type="ARBA" id="ARBA00013085"/>
    </source>
</evidence>
<name>A0A381P2A7_9ZZZZ</name>
<dbReference type="PANTHER" id="PTHR21039">
    <property type="entry name" value="HISTIDINOL PHOSPHATASE-RELATED"/>
    <property type="match status" value="1"/>
</dbReference>
<evidence type="ECO:0000256" key="6">
    <source>
        <dbReference type="ARBA" id="ARBA00023102"/>
    </source>
</evidence>
<dbReference type="UniPathway" id="UPA00031">
    <property type="reaction ID" value="UER00013"/>
</dbReference>
<dbReference type="EMBL" id="UINC01000756">
    <property type="protein sequence ID" value="SUZ60654.1"/>
    <property type="molecule type" value="Genomic_DNA"/>
</dbReference>
<evidence type="ECO:0000259" key="8">
    <source>
        <dbReference type="Pfam" id="PF02811"/>
    </source>
</evidence>